<dbReference type="PANTHER" id="PTHR31600">
    <property type="entry name" value="TINY MACROCYSTS PROTEIN B-RELATED"/>
    <property type="match status" value="1"/>
</dbReference>
<evidence type="ECO:0000256" key="2">
    <source>
        <dbReference type="SAM" id="Phobius"/>
    </source>
</evidence>
<evidence type="ECO:0000256" key="1">
    <source>
        <dbReference type="SAM" id="MobiDB-lite"/>
    </source>
</evidence>
<proteinExistence type="predicted"/>
<evidence type="ECO:0000313" key="4">
    <source>
        <dbReference type="Proteomes" id="UP001212841"/>
    </source>
</evidence>
<comment type="caution">
    <text evidence="3">The sequence shown here is derived from an EMBL/GenBank/DDBJ whole genome shotgun (WGS) entry which is preliminary data.</text>
</comment>
<feature type="region of interest" description="Disordered" evidence="1">
    <location>
        <begin position="1"/>
        <end position="25"/>
    </location>
</feature>
<organism evidence="3 4">
    <name type="scientific">Rhizophlyctis rosea</name>
    <dbReference type="NCBI Taxonomy" id="64517"/>
    <lineage>
        <taxon>Eukaryota</taxon>
        <taxon>Fungi</taxon>
        <taxon>Fungi incertae sedis</taxon>
        <taxon>Chytridiomycota</taxon>
        <taxon>Chytridiomycota incertae sedis</taxon>
        <taxon>Chytridiomycetes</taxon>
        <taxon>Rhizophlyctidales</taxon>
        <taxon>Rhizophlyctidaceae</taxon>
        <taxon>Rhizophlyctis</taxon>
    </lineage>
</organism>
<accession>A0AAD5SEM3</accession>
<gene>
    <name evidence="3" type="ORF">HK097_011237</name>
</gene>
<protein>
    <submittedName>
        <fullName evidence="3">Uncharacterized protein</fullName>
    </submittedName>
</protein>
<keyword evidence="2" id="KW-0812">Transmembrane</keyword>
<evidence type="ECO:0000313" key="3">
    <source>
        <dbReference type="EMBL" id="KAJ3047761.1"/>
    </source>
</evidence>
<feature type="compositionally biased region" description="Basic residues" evidence="1">
    <location>
        <begin position="14"/>
        <end position="25"/>
    </location>
</feature>
<dbReference type="Proteomes" id="UP001212841">
    <property type="component" value="Unassembled WGS sequence"/>
</dbReference>
<feature type="transmembrane region" description="Helical" evidence="2">
    <location>
        <begin position="147"/>
        <end position="165"/>
    </location>
</feature>
<feature type="transmembrane region" description="Helical" evidence="2">
    <location>
        <begin position="107"/>
        <end position="127"/>
    </location>
</feature>
<sequence length="360" mass="41087">MNKAPSEYSSRSGSSRRRQKQKGWRGKFDRYKNAIFEMLYAIQKADTNPPSAFWVYFGWLVEWIQYFAFCYIDIEWGPHGDAFGNIIVWTQLEQQVATKLKYEVMQVMVYVCVVLVAILAAMYLYVISSFISKDFKAGVWPLRLVRTLSSILQTFLYVPVLAFLLGGAKCPHDESVECWKGAHLPLASCSIIAICVFLPLAMLSCLSYFDPNPLSKDLKAQSLPFSEMLELIGKTILIVLENVSQEYALPRALGTFFVFFVLTTTSYITFPFTHRSSSLFRCLSTAQILFFSTFAIIVAVRPQHNSNVLFYVSLAITPLTLAVSYCIFRWRWNRMISKERVVNALKAARMKDVEGRGGEE</sequence>
<feature type="transmembrane region" description="Helical" evidence="2">
    <location>
        <begin position="186"/>
        <end position="209"/>
    </location>
</feature>
<dbReference type="EMBL" id="JADGJD010000904">
    <property type="protein sequence ID" value="KAJ3047761.1"/>
    <property type="molecule type" value="Genomic_DNA"/>
</dbReference>
<keyword evidence="4" id="KW-1185">Reference proteome</keyword>
<name>A0AAD5SEM3_9FUNG</name>
<reference evidence="3" key="1">
    <citation type="submission" date="2020-05" db="EMBL/GenBank/DDBJ databases">
        <title>Phylogenomic resolution of chytrid fungi.</title>
        <authorList>
            <person name="Stajich J.E."/>
            <person name="Amses K."/>
            <person name="Simmons R."/>
            <person name="Seto K."/>
            <person name="Myers J."/>
            <person name="Bonds A."/>
            <person name="Quandt C.A."/>
            <person name="Barry K."/>
            <person name="Liu P."/>
            <person name="Grigoriev I."/>
            <person name="Longcore J.E."/>
            <person name="James T.Y."/>
        </authorList>
    </citation>
    <scope>NUCLEOTIDE SEQUENCE</scope>
    <source>
        <strain evidence="3">JEL0318</strain>
    </source>
</reference>
<feature type="transmembrane region" description="Helical" evidence="2">
    <location>
        <begin position="252"/>
        <end position="270"/>
    </location>
</feature>
<feature type="transmembrane region" description="Helical" evidence="2">
    <location>
        <begin position="282"/>
        <end position="302"/>
    </location>
</feature>
<keyword evidence="2" id="KW-1133">Transmembrane helix</keyword>
<dbReference type="PANTHER" id="PTHR31600:SF2">
    <property type="entry name" value="GAMETE ENRICHED GENE 10 PROTEIN-RELATED"/>
    <property type="match status" value="1"/>
</dbReference>
<feature type="transmembrane region" description="Helical" evidence="2">
    <location>
        <begin position="308"/>
        <end position="328"/>
    </location>
</feature>
<keyword evidence="2" id="KW-0472">Membrane</keyword>
<dbReference type="InterPro" id="IPR052994">
    <property type="entry name" value="Tiny_macrocysts_regulators"/>
</dbReference>
<feature type="non-terminal residue" evidence="3">
    <location>
        <position position="360"/>
    </location>
</feature>
<dbReference type="AlphaFoldDB" id="A0AAD5SEM3"/>